<dbReference type="InterPro" id="IPR030616">
    <property type="entry name" value="Aur-like"/>
</dbReference>
<keyword evidence="4 15" id="KW-0808">Transferase</keyword>
<dbReference type="GO" id="GO:0051233">
    <property type="term" value="C:spindle midzone"/>
    <property type="evidence" value="ECO:0007669"/>
    <property type="project" value="UniProtKB-ARBA"/>
</dbReference>
<dbReference type="AlphaFoldDB" id="A0A8H3X5G8"/>
<dbReference type="InterPro" id="IPR000719">
    <property type="entry name" value="Prot_kinase_dom"/>
</dbReference>
<feature type="active site" description="Proton acceptor" evidence="10">
    <location>
        <position position="172"/>
    </location>
</feature>
<dbReference type="FunFam" id="3.30.200.20:FF:000042">
    <property type="entry name" value="Aurora kinase A"/>
    <property type="match status" value="1"/>
</dbReference>
<evidence type="ECO:0000256" key="4">
    <source>
        <dbReference type="ARBA" id="ARBA00022679"/>
    </source>
</evidence>
<dbReference type="GO" id="GO:0090266">
    <property type="term" value="P:regulation of mitotic cell cycle spindle assembly checkpoint"/>
    <property type="evidence" value="ECO:0007669"/>
    <property type="project" value="UniProtKB-ARBA"/>
</dbReference>
<comment type="similarity">
    <text evidence="15">Belongs to the protein kinase superfamily. Ser/Thr protein kinase family. Aurora subfamily.</text>
</comment>
<evidence type="ECO:0000256" key="13">
    <source>
        <dbReference type="PROSITE-ProRule" id="PRU10141"/>
    </source>
</evidence>
<dbReference type="GO" id="GO:0044779">
    <property type="term" value="P:meiotic spindle checkpoint signaling"/>
    <property type="evidence" value="ECO:0007669"/>
    <property type="project" value="UniProtKB-ARBA"/>
</dbReference>
<dbReference type="FunFam" id="1.10.510.10:FF:000235">
    <property type="entry name" value="Serine/threonine-protein kinase ark1"/>
    <property type="match status" value="1"/>
</dbReference>
<feature type="binding site" evidence="11 13">
    <location>
        <position position="78"/>
    </location>
    <ligand>
        <name>ATP</name>
        <dbReference type="ChEBI" id="CHEBI:30616"/>
    </ligand>
</feature>
<feature type="cross-link" description="Glycyl lysine isopeptide (Lys-Gly) (interchain with G-Cter in SUMO2)" evidence="12">
    <location>
        <position position="174"/>
    </location>
</feature>
<keyword evidence="3 14" id="KW-0723">Serine/threonine-protein kinase</keyword>
<gene>
    <name evidence="17" type="ORF">F8M41_007604</name>
</gene>
<evidence type="ECO:0000256" key="6">
    <source>
        <dbReference type="ARBA" id="ARBA00022777"/>
    </source>
</evidence>
<dbReference type="OrthoDB" id="377346at2759"/>
<evidence type="ECO:0000256" key="8">
    <source>
        <dbReference type="ARBA" id="ARBA00047899"/>
    </source>
</evidence>
<dbReference type="PROSITE" id="PS50011">
    <property type="entry name" value="PROTEIN_KINASE_DOM"/>
    <property type="match status" value="1"/>
</dbReference>
<dbReference type="GO" id="GO:0000776">
    <property type="term" value="C:kinetochore"/>
    <property type="evidence" value="ECO:0007669"/>
    <property type="project" value="UniProtKB-ARBA"/>
</dbReference>
<dbReference type="GO" id="GO:0032133">
    <property type="term" value="C:chromosome passenger complex"/>
    <property type="evidence" value="ECO:0007669"/>
    <property type="project" value="UniProtKB-ARBA"/>
</dbReference>
<keyword evidence="18" id="KW-1185">Reference proteome</keyword>
<dbReference type="PROSITE" id="PS00107">
    <property type="entry name" value="PROTEIN_KINASE_ATP"/>
    <property type="match status" value="1"/>
</dbReference>
<evidence type="ECO:0000256" key="3">
    <source>
        <dbReference type="ARBA" id="ARBA00022527"/>
    </source>
</evidence>
<dbReference type="InterPro" id="IPR017441">
    <property type="entry name" value="Protein_kinase_ATP_BS"/>
</dbReference>
<protein>
    <recommendedName>
        <fullName evidence="2 15">Aurora kinase</fullName>
        <ecNumber evidence="1 15">2.7.11.1</ecNumber>
    </recommendedName>
</protein>
<dbReference type="GO" id="GO:0005524">
    <property type="term" value="F:ATP binding"/>
    <property type="evidence" value="ECO:0007669"/>
    <property type="project" value="UniProtKB-UniRule"/>
</dbReference>
<dbReference type="InterPro" id="IPR011009">
    <property type="entry name" value="Kinase-like_dom_sf"/>
</dbReference>
<sequence>MIRVLLSFKTNSLLNKKMNQKNEEYRKEIVISSISSPISPPIQMSLESFDIGHGIGKGQFGNVFIAREKTSGYIVALKSLSIQELIKANAERQLRREVEIQANLRHPNILRLLGHFHDDESFVLILEYAAKGELYKQLVNSGRLKEEEASRYIAQLAEALSYIHKKHVIHRDIKPENLLIDLNDEIKIADFGWSVHTPSRRRKTFCGTLDYIPPEMVEGKEHDEKIDLWSLGVLCYELLTGTAPFEEPGNTATYKRIAKVEFTLPDHLSYDARDLINSLLQRDPKRRLPLKDVLKHPWIRKYKKTL</sequence>
<name>A0A8H3X5G8_GIGMA</name>
<feature type="domain" description="Protein kinase" evidence="16">
    <location>
        <begin position="49"/>
        <end position="299"/>
    </location>
</feature>
<evidence type="ECO:0000256" key="5">
    <source>
        <dbReference type="ARBA" id="ARBA00022741"/>
    </source>
</evidence>
<dbReference type="CDD" id="cd14007">
    <property type="entry name" value="STKc_Aurora"/>
    <property type="match status" value="1"/>
</dbReference>
<evidence type="ECO:0000259" key="16">
    <source>
        <dbReference type="PROSITE" id="PS50011"/>
    </source>
</evidence>
<evidence type="ECO:0000256" key="11">
    <source>
        <dbReference type="PIRSR" id="PIRSR630616-2"/>
    </source>
</evidence>
<comment type="catalytic activity">
    <reaction evidence="9 15">
        <text>L-seryl-[protein] + ATP = O-phospho-L-seryl-[protein] + ADP + H(+)</text>
        <dbReference type="Rhea" id="RHEA:17989"/>
        <dbReference type="Rhea" id="RHEA-COMP:9863"/>
        <dbReference type="Rhea" id="RHEA-COMP:11604"/>
        <dbReference type="ChEBI" id="CHEBI:15378"/>
        <dbReference type="ChEBI" id="CHEBI:29999"/>
        <dbReference type="ChEBI" id="CHEBI:30616"/>
        <dbReference type="ChEBI" id="CHEBI:83421"/>
        <dbReference type="ChEBI" id="CHEBI:456216"/>
        <dbReference type="EC" id="2.7.11.1"/>
    </reaction>
</comment>
<dbReference type="GO" id="GO:0072479">
    <property type="term" value="P:response to mitotic cell cycle spindle assembly checkpoint signaling"/>
    <property type="evidence" value="ECO:0007669"/>
    <property type="project" value="UniProtKB-ARBA"/>
</dbReference>
<evidence type="ECO:0000256" key="1">
    <source>
        <dbReference type="ARBA" id="ARBA00012513"/>
    </source>
</evidence>
<dbReference type="GO" id="GO:1902115">
    <property type="term" value="P:regulation of organelle assembly"/>
    <property type="evidence" value="ECO:0007669"/>
    <property type="project" value="UniProtKB-ARBA"/>
</dbReference>
<evidence type="ECO:0000313" key="18">
    <source>
        <dbReference type="Proteomes" id="UP000439903"/>
    </source>
</evidence>
<dbReference type="InterPro" id="IPR008271">
    <property type="entry name" value="Ser/Thr_kinase_AS"/>
</dbReference>
<feature type="binding site" evidence="11">
    <location>
        <begin position="127"/>
        <end position="129"/>
    </location>
    <ligand>
        <name>ATP</name>
        <dbReference type="ChEBI" id="CHEBI:30616"/>
    </ligand>
</feature>
<feature type="binding site" evidence="11">
    <location>
        <position position="190"/>
    </location>
    <ligand>
        <name>ATP</name>
        <dbReference type="ChEBI" id="CHEBI:30616"/>
    </ligand>
</feature>
<dbReference type="GO" id="GO:0045143">
    <property type="term" value="P:homologous chromosome segregation"/>
    <property type="evidence" value="ECO:0007669"/>
    <property type="project" value="UniProtKB-ARBA"/>
</dbReference>
<evidence type="ECO:0000256" key="9">
    <source>
        <dbReference type="ARBA" id="ARBA00048679"/>
    </source>
</evidence>
<evidence type="ECO:0000256" key="15">
    <source>
        <dbReference type="RuleBase" id="RU367134"/>
    </source>
</evidence>
<dbReference type="Gene3D" id="1.10.510.10">
    <property type="entry name" value="Transferase(Phosphotransferase) domain 1"/>
    <property type="match status" value="1"/>
</dbReference>
<evidence type="ECO:0000256" key="14">
    <source>
        <dbReference type="RuleBase" id="RU000304"/>
    </source>
</evidence>
<proteinExistence type="inferred from homology"/>
<dbReference type="SMART" id="SM00220">
    <property type="entry name" value="S_TKc"/>
    <property type="match status" value="1"/>
</dbReference>
<dbReference type="GO" id="GO:0032465">
    <property type="term" value="P:regulation of cytokinesis"/>
    <property type="evidence" value="ECO:0007669"/>
    <property type="project" value="UniProtKB-ARBA"/>
</dbReference>
<dbReference type="GO" id="GO:0004674">
    <property type="term" value="F:protein serine/threonine kinase activity"/>
    <property type="evidence" value="ECO:0007669"/>
    <property type="project" value="UniProtKB-KW"/>
</dbReference>
<evidence type="ECO:0000256" key="2">
    <source>
        <dbReference type="ARBA" id="ARBA00021157"/>
    </source>
</evidence>
<reference evidence="17 18" key="1">
    <citation type="journal article" date="2019" name="Environ. Microbiol.">
        <title>At the nexus of three kingdoms: the genome of the mycorrhizal fungus Gigaspora margarita provides insights into plant, endobacterial and fungal interactions.</title>
        <authorList>
            <person name="Venice F."/>
            <person name="Ghignone S."/>
            <person name="Salvioli di Fossalunga A."/>
            <person name="Amselem J."/>
            <person name="Novero M."/>
            <person name="Xianan X."/>
            <person name="Sedzielewska Toro K."/>
            <person name="Morin E."/>
            <person name="Lipzen A."/>
            <person name="Grigoriev I.V."/>
            <person name="Henrissat B."/>
            <person name="Martin F.M."/>
            <person name="Bonfante P."/>
        </authorList>
    </citation>
    <scope>NUCLEOTIDE SEQUENCE [LARGE SCALE GENOMIC DNA]</scope>
    <source>
        <strain evidence="17 18">BEG34</strain>
    </source>
</reference>
<dbReference type="PROSITE" id="PS00108">
    <property type="entry name" value="PROTEIN_KINASE_ST"/>
    <property type="match status" value="1"/>
</dbReference>
<accession>A0A8H3X5G8</accession>
<dbReference type="Pfam" id="PF00069">
    <property type="entry name" value="Pkinase"/>
    <property type="match status" value="1"/>
</dbReference>
<evidence type="ECO:0000313" key="17">
    <source>
        <dbReference type="EMBL" id="KAF0415590.1"/>
    </source>
</evidence>
<dbReference type="PIRSF" id="PIRSF000654">
    <property type="entry name" value="Integrin-linked_kinase"/>
    <property type="match status" value="1"/>
</dbReference>
<evidence type="ECO:0000256" key="10">
    <source>
        <dbReference type="PIRSR" id="PIRSR630616-1"/>
    </source>
</evidence>
<dbReference type="EC" id="2.7.11.1" evidence="1 15"/>
<dbReference type="EMBL" id="WTPW01001771">
    <property type="protein sequence ID" value="KAF0415590.1"/>
    <property type="molecule type" value="Genomic_DNA"/>
</dbReference>
<dbReference type="SUPFAM" id="SSF56112">
    <property type="entry name" value="Protein kinase-like (PK-like)"/>
    <property type="match status" value="1"/>
</dbReference>
<comment type="caution">
    <text evidence="17">The sequence shown here is derived from an EMBL/GenBank/DDBJ whole genome shotgun (WGS) entry which is preliminary data.</text>
</comment>
<dbReference type="PANTHER" id="PTHR24350">
    <property type="entry name" value="SERINE/THREONINE-PROTEIN KINASE IAL-RELATED"/>
    <property type="match status" value="1"/>
</dbReference>
<keyword evidence="5 11" id="KW-0547">Nucleotide-binding</keyword>
<organism evidence="17 18">
    <name type="scientific">Gigaspora margarita</name>
    <dbReference type="NCBI Taxonomy" id="4874"/>
    <lineage>
        <taxon>Eukaryota</taxon>
        <taxon>Fungi</taxon>
        <taxon>Fungi incertae sedis</taxon>
        <taxon>Mucoromycota</taxon>
        <taxon>Glomeromycotina</taxon>
        <taxon>Glomeromycetes</taxon>
        <taxon>Diversisporales</taxon>
        <taxon>Gigasporaceae</taxon>
        <taxon>Gigaspora</taxon>
    </lineage>
</organism>
<comment type="catalytic activity">
    <reaction evidence="8 15">
        <text>L-threonyl-[protein] + ATP = O-phospho-L-threonyl-[protein] + ADP + H(+)</text>
        <dbReference type="Rhea" id="RHEA:46608"/>
        <dbReference type="Rhea" id="RHEA-COMP:11060"/>
        <dbReference type="Rhea" id="RHEA-COMP:11605"/>
        <dbReference type="ChEBI" id="CHEBI:15378"/>
        <dbReference type="ChEBI" id="CHEBI:30013"/>
        <dbReference type="ChEBI" id="CHEBI:30616"/>
        <dbReference type="ChEBI" id="CHEBI:61977"/>
        <dbReference type="ChEBI" id="CHEBI:456216"/>
        <dbReference type="EC" id="2.7.11.1"/>
    </reaction>
</comment>
<feature type="binding site" evidence="11">
    <location>
        <begin position="176"/>
        <end position="177"/>
    </location>
    <ligand>
        <name>ATP</name>
        <dbReference type="ChEBI" id="CHEBI:30616"/>
    </ligand>
</feature>
<evidence type="ECO:0000256" key="7">
    <source>
        <dbReference type="ARBA" id="ARBA00022840"/>
    </source>
</evidence>
<keyword evidence="6 15" id="KW-0418">Kinase</keyword>
<dbReference type="Proteomes" id="UP000439903">
    <property type="component" value="Unassembled WGS sequence"/>
</dbReference>
<dbReference type="GO" id="GO:0008608">
    <property type="term" value="P:attachment of spindle microtubules to kinetochore"/>
    <property type="evidence" value="ECO:0007669"/>
    <property type="project" value="UniProtKB-ARBA"/>
</dbReference>
<keyword evidence="7 11" id="KW-0067">ATP-binding</keyword>
<evidence type="ECO:0000256" key="12">
    <source>
        <dbReference type="PIRSR" id="PIRSR630616-3"/>
    </source>
</evidence>